<protein>
    <submittedName>
        <fullName evidence="1">Uncharacterized protein</fullName>
    </submittedName>
</protein>
<evidence type="ECO:0000313" key="2">
    <source>
        <dbReference type="Proteomes" id="UP000197050"/>
    </source>
</evidence>
<dbReference type="Proteomes" id="UP000197050">
    <property type="component" value="Chromosome"/>
</dbReference>
<dbReference type="AlphaFoldDB" id="A0A1Z3UAD0"/>
<name>A0A1Z3UAD0_BREVE</name>
<reference evidence="2" key="1">
    <citation type="submission" date="2017-06" db="EMBL/GenBank/DDBJ databases">
        <title>FDA dAtabase for Regulatory Grade micrObial Sequences (FDA-ARGOS): Supporting development and validation of Infectious Disease Dx tests.</title>
        <authorList>
            <person name="Minogue T."/>
            <person name="Wolcott M."/>
            <person name="Wasieloski L."/>
            <person name="Aguilar W."/>
            <person name="Moore D."/>
            <person name="Tallon L."/>
            <person name="Sadzewicz L."/>
            <person name="Sengamalay N."/>
            <person name="Ott S."/>
            <person name="Godinez A."/>
            <person name="Nagaraj S."/>
            <person name="Nadendla S."/>
            <person name="Geyer C."/>
            <person name="Sichtig H."/>
        </authorList>
    </citation>
    <scope>NUCLEOTIDE SEQUENCE [LARGE SCALE GENOMIC DNA]</scope>
    <source>
        <strain evidence="2">FDAARGOS_289</strain>
    </source>
</reference>
<accession>A0A1Z3UAD0</accession>
<organism evidence="1 2">
    <name type="scientific">Brevundimonas vesicularis</name>
    <name type="common">Pseudomonas vesicularis</name>
    <dbReference type="NCBI Taxonomy" id="41276"/>
    <lineage>
        <taxon>Bacteria</taxon>
        <taxon>Pseudomonadati</taxon>
        <taxon>Pseudomonadota</taxon>
        <taxon>Alphaproteobacteria</taxon>
        <taxon>Caulobacterales</taxon>
        <taxon>Caulobacteraceae</taxon>
        <taxon>Brevundimonas</taxon>
    </lineage>
</organism>
<gene>
    <name evidence="1" type="ORF">CEP68_12455</name>
</gene>
<evidence type="ECO:0000313" key="1">
    <source>
        <dbReference type="EMBL" id="ASE40253.1"/>
    </source>
</evidence>
<sequence length="326" mass="36022">MSGYAGAGATRLENVSHSGKIGRLYNLLRRQADDQTTFTISKQTIETTCKLNGIEKSDRIIGLQVLHDAGRIDVAKDGAVAVLGATTQAVLEATAEIFDDQNPSSDEQAIIDLSERVSGRPLKRAEAEEYISDTHKLVKADASSLVDLSKKTALIDEEGQHGQGILFNSHTFRDGKYAEKAHRVLEQLKADERVRLTEVQEKLTRHGALYDADVERMLGKELYNRLVSVGLFDRMEVSNSTESVGYVASPNDFQKYGRPFEEDPIDDAKALIASLTYGQSRSTYTRGQITMPEALIRALVRLRTHSQKSTVAARAMAERKTVGHRS</sequence>
<dbReference type="KEGG" id="bvc:CEP68_12455"/>
<dbReference type="EMBL" id="CP022048">
    <property type="protein sequence ID" value="ASE40253.1"/>
    <property type="molecule type" value="Genomic_DNA"/>
</dbReference>
<proteinExistence type="predicted"/>